<dbReference type="PIRSF" id="PIRSF007871">
    <property type="entry name" value="Cox20"/>
    <property type="match status" value="1"/>
</dbReference>
<evidence type="ECO:0000313" key="12">
    <source>
        <dbReference type="Proteomes" id="UP000002037"/>
    </source>
</evidence>
<dbReference type="GO" id="GO:0033617">
    <property type="term" value="P:mitochondrial respiratory chain complex IV assembly"/>
    <property type="evidence" value="ECO:0007669"/>
    <property type="project" value="InterPro"/>
</dbReference>
<keyword evidence="7 9" id="KW-0496">Mitochondrion</keyword>
<keyword evidence="5 9" id="KW-0999">Mitochondrion inner membrane</keyword>
<dbReference type="AlphaFoldDB" id="C5MFM5"/>
<comment type="similarity">
    <text evidence="2 9">Belongs to the COX20 family.</text>
</comment>
<proteinExistence type="inferred from homology"/>
<dbReference type="RefSeq" id="XP_002550570.1">
    <property type="nucleotide sequence ID" value="XM_002550524.1"/>
</dbReference>
<dbReference type="Pfam" id="PF12597">
    <property type="entry name" value="Cox20"/>
    <property type="match status" value="1"/>
</dbReference>
<name>C5MFM5_CANTT</name>
<protein>
    <recommendedName>
        <fullName evidence="3 9">Cytochrome c oxidase assembly protein COX20, mitochondrial</fullName>
    </recommendedName>
</protein>
<evidence type="ECO:0000256" key="4">
    <source>
        <dbReference type="ARBA" id="ARBA00022692"/>
    </source>
</evidence>
<evidence type="ECO:0000256" key="6">
    <source>
        <dbReference type="ARBA" id="ARBA00022989"/>
    </source>
</evidence>
<keyword evidence="8 9" id="KW-0472">Membrane</keyword>
<keyword evidence="4" id="KW-0812">Transmembrane</keyword>
<comment type="subcellular location">
    <subcellularLocation>
        <location evidence="1 9">Mitochondrion inner membrane</location>
    </subcellularLocation>
</comment>
<sequence>MGWFGSGGSSPPSKLSTVSELKEEPKTQQFLEDLPPKFEDSEPIQQQQQSQQPPREREATLMDAAKQIKLSDFTVERFIQMPCFREAMITGFQAMGVLGVVTFLIHKNIRKSLHWSVGGFFLGNIIGWEQCRSLRRRSFHMVEKAKMEREEKNRKKWNELQKKGEDEDLKKFQEFNNRD</sequence>
<evidence type="ECO:0000256" key="3">
    <source>
        <dbReference type="ARBA" id="ARBA00017689"/>
    </source>
</evidence>
<evidence type="ECO:0000256" key="7">
    <source>
        <dbReference type="ARBA" id="ARBA00023128"/>
    </source>
</evidence>
<dbReference type="GO" id="GO:0005743">
    <property type="term" value="C:mitochondrial inner membrane"/>
    <property type="evidence" value="ECO:0007669"/>
    <property type="project" value="UniProtKB-SubCell"/>
</dbReference>
<dbReference type="KEGG" id="ctp:CTRG_04868"/>
<gene>
    <name evidence="11" type="ORF">CTRG_04868</name>
</gene>
<keyword evidence="6" id="KW-1133">Transmembrane helix</keyword>
<dbReference type="VEuPathDB" id="FungiDB:CTRG_04868"/>
<accession>C5MFM5</accession>
<evidence type="ECO:0000256" key="9">
    <source>
        <dbReference type="PIRNR" id="PIRNR007871"/>
    </source>
</evidence>
<evidence type="ECO:0000256" key="1">
    <source>
        <dbReference type="ARBA" id="ARBA00004273"/>
    </source>
</evidence>
<dbReference type="OrthoDB" id="14603at2759"/>
<evidence type="ECO:0000256" key="10">
    <source>
        <dbReference type="SAM" id="MobiDB-lite"/>
    </source>
</evidence>
<dbReference type="PANTHER" id="PTHR31586">
    <property type="entry name" value="CYTOCHROME C OXIDASE PROTEIN 20"/>
    <property type="match status" value="1"/>
</dbReference>
<dbReference type="PANTHER" id="PTHR31586:SF1">
    <property type="entry name" value="CYTOCHROME C OXIDASE ASSEMBLY PROTEIN COX20, MITOCHONDRIAL"/>
    <property type="match status" value="1"/>
</dbReference>
<feature type="region of interest" description="Disordered" evidence="10">
    <location>
        <begin position="1"/>
        <end position="56"/>
    </location>
</feature>
<dbReference type="InterPro" id="IPR022533">
    <property type="entry name" value="Cox20"/>
</dbReference>
<dbReference type="GeneID" id="8298871"/>
<comment type="function">
    <text evidence="9">Involved in the assembly of the cytochrome c oxidase complex.</text>
</comment>
<dbReference type="eggNOG" id="ENOG502S3BD">
    <property type="taxonomic scope" value="Eukaryota"/>
</dbReference>
<evidence type="ECO:0000256" key="5">
    <source>
        <dbReference type="ARBA" id="ARBA00022792"/>
    </source>
</evidence>
<evidence type="ECO:0000256" key="8">
    <source>
        <dbReference type="ARBA" id="ARBA00023136"/>
    </source>
</evidence>
<keyword evidence="12" id="KW-1185">Reference proteome</keyword>
<reference evidence="11 12" key="1">
    <citation type="journal article" date="2009" name="Nature">
        <title>Evolution of pathogenicity and sexual reproduction in eight Candida genomes.</title>
        <authorList>
            <person name="Butler G."/>
            <person name="Rasmussen M.D."/>
            <person name="Lin M.F."/>
            <person name="Santos M.A."/>
            <person name="Sakthikumar S."/>
            <person name="Munro C.A."/>
            <person name="Rheinbay E."/>
            <person name="Grabherr M."/>
            <person name="Forche A."/>
            <person name="Reedy J.L."/>
            <person name="Agrafioti I."/>
            <person name="Arnaud M.B."/>
            <person name="Bates S."/>
            <person name="Brown A.J."/>
            <person name="Brunke S."/>
            <person name="Costanzo M.C."/>
            <person name="Fitzpatrick D.A."/>
            <person name="de Groot P.W."/>
            <person name="Harris D."/>
            <person name="Hoyer L.L."/>
            <person name="Hube B."/>
            <person name="Klis F.M."/>
            <person name="Kodira C."/>
            <person name="Lennard N."/>
            <person name="Logue M.E."/>
            <person name="Martin R."/>
            <person name="Neiman A.M."/>
            <person name="Nikolaou E."/>
            <person name="Quail M.A."/>
            <person name="Quinn J."/>
            <person name="Santos M.C."/>
            <person name="Schmitzberger F.F."/>
            <person name="Sherlock G."/>
            <person name="Shah P."/>
            <person name="Silverstein K.A."/>
            <person name="Skrzypek M.S."/>
            <person name="Soll D."/>
            <person name="Staggs R."/>
            <person name="Stansfield I."/>
            <person name="Stumpf M.P."/>
            <person name="Sudbery P.E."/>
            <person name="Srikantha T."/>
            <person name="Zeng Q."/>
            <person name="Berman J."/>
            <person name="Berriman M."/>
            <person name="Heitman J."/>
            <person name="Gow N.A."/>
            <person name="Lorenz M.C."/>
            <person name="Birren B.W."/>
            <person name="Kellis M."/>
            <person name="Cuomo C.A."/>
        </authorList>
    </citation>
    <scope>NUCLEOTIDE SEQUENCE [LARGE SCALE GENOMIC DNA]</scope>
    <source>
        <strain evidence="12">ATCC MYA-3404 / T1</strain>
    </source>
</reference>
<evidence type="ECO:0000313" key="11">
    <source>
        <dbReference type="EMBL" id="EER31138.1"/>
    </source>
</evidence>
<evidence type="ECO:0000256" key="2">
    <source>
        <dbReference type="ARBA" id="ARBA00009575"/>
    </source>
</evidence>
<dbReference type="Proteomes" id="UP000002037">
    <property type="component" value="Unassembled WGS sequence"/>
</dbReference>
<dbReference type="EMBL" id="GG692401">
    <property type="protein sequence ID" value="EER31138.1"/>
    <property type="molecule type" value="Genomic_DNA"/>
</dbReference>
<dbReference type="HOGENOM" id="CLU_125578_0_0_1"/>
<organism evidence="11 12">
    <name type="scientific">Candida tropicalis (strain ATCC MYA-3404 / T1)</name>
    <name type="common">Yeast</name>
    <dbReference type="NCBI Taxonomy" id="294747"/>
    <lineage>
        <taxon>Eukaryota</taxon>
        <taxon>Fungi</taxon>
        <taxon>Dikarya</taxon>
        <taxon>Ascomycota</taxon>
        <taxon>Saccharomycotina</taxon>
        <taxon>Pichiomycetes</taxon>
        <taxon>Debaryomycetaceae</taxon>
        <taxon>Candida/Lodderomyces clade</taxon>
        <taxon>Candida</taxon>
    </lineage>
</organism>